<keyword evidence="4" id="KW-1185">Reference proteome</keyword>
<dbReference type="InterPro" id="IPR014710">
    <property type="entry name" value="RmlC-like_jellyroll"/>
</dbReference>
<evidence type="ECO:0000259" key="2">
    <source>
        <dbReference type="Pfam" id="PF07883"/>
    </source>
</evidence>
<gene>
    <name evidence="3" type="ORF">GBA63_15920</name>
</gene>
<dbReference type="KEGG" id="rub:GBA63_15920"/>
<reference evidence="3 4" key="1">
    <citation type="submission" date="2019-10" db="EMBL/GenBank/DDBJ databases">
        <title>Rubrobacter sp nov SCSIO 52090 isolated from a deep-sea sediment in the South China Sea.</title>
        <authorList>
            <person name="Chen R.W."/>
        </authorList>
    </citation>
    <scope>NUCLEOTIDE SEQUENCE [LARGE SCALE GENOMIC DNA]</scope>
    <source>
        <strain evidence="3 4">SCSIO 52909</strain>
    </source>
</reference>
<dbReference type="InterPro" id="IPR011051">
    <property type="entry name" value="RmlC_Cupin_sf"/>
</dbReference>
<dbReference type="AlphaFoldDB" id="A0A6G8QBW6"/>
<proteinExistence type="predicted"/>
<dbReference type="Pfam" id="PF07883">
    <property type="entry name" value="Cupin_2"/>
    <property type="match status" value="1"/>
</dbReference>
<protein>
    <submittedName>
        <fullName evidence="3">Cupin domain-containing protein</fullName>
    </submittedName>
</protein>
<organism evidence="3 4">
    <name type="scientific">Rubrobacter tropicus</name>
    <dbReference type="NCBI Taxonomy" id="2653851"/>
    <lineage>
        <taxon>Bacteria</taxon>
        <taxon>Bacillati</taxon>
        <taxon>Actinomycetota</taxon>
        <taxon>Rubrobacteria</taxon>
        <taxon>Rubrobacterales</taxon>
        <taxon>Rubrobacteraceae</taxon>
        <taxon>Rubrobacter</taxon>
    </lineage>
</organism>
<dbReference type="SUPFAM" id="SSF51182">
    <property type="entry name" value="RmlC-like cupins"/>
    <property type="match status" value="1"/>
</dbReference>
<dbReference type="EMBL" id="CP045119">
    <property type="protein sequence ID" value="QIN83969.1"/>
    <property type="molecule type" value="Genomic_DNA"/>
</dbReference>
<name>A0A6G8QBW6_9ACTN</name>
<dbReference type="Proteomes" id="UP000501452">
    <property type="component" value="Chromosome"/>
</dbReference>
<dbReference type="CDD" id="cd06122">
    <property type="entry name" value="cupin_TTHA0104"/>
    <property type="match status" value="1"/>
</dbReference>
<dbReference type="InterPro" id="IPR013096">
    <property type="entry name" value="Cupin_2"/>
</dbReference>
<dbReference type="GO" id="GO:0046872">
    <property type="term" value="F:metal ion binding"/>
    <property type="evidence" value="ECO:0007669"/>
    <property type="project" value="UniProtKB-KW"/>
</dbReference>
<dbReference type="PANTHER" id="PTHR35848">
    <property type="entry name" value="OXALATE-BINDING PROTEIN"/>
    <property type="match status" value="1"/>
</dbReference>
<evidence type="ECO:0000313" key="3">
    <source>
        <dbReference type="EMBL" id="QIN83969.1"/>
    </source>
</evidence>
<dbReference type="Gene3D" id="2.60.120.10">
    <property type="entry name" value="Jelly Rolls"/>
    <property type="match status" value="1"/>
</dbReference>
<evidence type="ECO:0000313" key="4">
    <source>
        <dbReference type="Proteomes" id="UP000501452"/>
    </source>
</evidence>
<evidence type="ECO:0000256" key="1">
    <source>
        <dbReference type="ARBA" id="ARBA00022723"/>
    </source>
</evidence>
<accession>A0A6G8QBW6</accession>
<feature type="domain" description="Cupin type-2" evidence="2">
    <location>
        <begin position="34"/>
        <end position="100"/>
    </location>
</feature>
<sequence>MESRRIVDHISFSEEKMRKNALFDSPHLFYDAYCLLPGQAQKVHSHDGSDKVYFVMRGTGRFTVGDEEEDLTEGNAVIARAGTPHGVRNDSEDQLILLVTMAPRPT</sequence>
<keyword evidence="1" id="KW-0479">Metal-binding</keyword>
<dbReference type="InterPro" id="IPR051610">
    <property type="entry name" value="GPI/OXD"/>
</dbReference>
<dbReference type="PANTHER" id="PTHR35848:SF6">
    <property type="entry name" value="CUPIN TYPE-2 DOMAIN-CONTAINING PROTEIN"/>
    <property type="match status" value="1"/>
</dbReference>